<comment type="similarity">
    <text evidence="4">Belongs to the UbiC family.</text>
</comment>
<dbReference type="STRING" id="404433.BTW07_16645"/>
<keyword evidence="1 4" id="KW-0963">Cytoplasm</keyword>
<sequence length="233" mass="26638">MLHYAAFGPRHPAVDGHFSGAFMLLLRESSRVPSTCHCHALSSAERAWRWVRWSPAPAQRPRMSAAWWRWVASTDSLTARLIAASERPFRVKLMHQGVERPRRDEARALGLAPTDVTWVREVMLMSGERPWVAARSIAPLDRIGCRRLRTLGERSLGSWLFAQPDLERDPIEVARVSAEAEGVWLRRSRFRHGDIQLLVQECFRREMAEDLGLAGSPPPRRDHANLEAECHLR</sequence>
<dbReference type="Pfam" id="PF04345">
    <property type="entry name" value="Chor_lyase"/>
    <property type="match status" value="1"/>
</dbReference>
<comment type="subcellular location">
    <subcellularLocation>
        <location evidence="4">Cytoplasm</location>
    </subcellularLocation>
</comment>
<dbReference type="EMBL" id="MSDO01000026">
    <property type="protein sequence ID" value="OLO02967.1"/>
    <property type="molecule type" value="Genomic_DNA"/>
</dbReference>
<comment type="function">
    <text evidence="4">Removes the pyruvyl group from chorismate, with concomitant aromatization of the ring, to provide 4-hydroxybenzoate (4HB) for the ubiquinone pathway.</text>
</comment>
<comment type="catalytic activity">
    <reaction evidence="4">
        <text>chorismate = 4-hydroxybenzoate + pyruvate</text>
        <dbReference type="Rhea" id="RHEA:16505"/>
        <dbReference type="ChEBI" id="CHEBI:15361"/>
        <dbReference type="ChEBI" id="CHEBI:17879"/>
        <dbReference type="ChEBI" id="CHEBI:29748"/>
        <dbReference type="EC" id="4.1.3.40"/>
    </reaction>
</comment>
<dbReference type="EC" id="4.1.3.40" evidence="4"/>
<dbReference type="GO" id="GO:0005829">
    <property type="term" value="C:cytosol"/>
    <property type="evidence" value="ECO:0007669"/>
    <property type="project" value="TreeGrafter"/>
</dbReference>
<feature type="region of interest" description="Disordered" evidence="5">
    <location>
        <begin position="213"/>
        <end position="233"/>
    </location>
</feature>
<gene>
    <name evidence="4" type="primary">ubiC</name>
    <name evidence="6" type="ORF">BTW07_16645</name>
</gene>
<feature type="binding site" evidence="4">
    <location>
        <position position="156"/>
    </location>
    <ligand>
        <name>substrate</name>
    </ligand>
</feature>
<feature type="binding site" evidence="4">
    <location>
        <position position="120"/>
    </location>
    <ligand>
        <name>substrate</name>
    </ligand>
</feature>
<dbReference type="PANTHER" id="PTHR38683:SF1">
    <property type="entry name" value="CHORISMATE PYRUVATE-LYASE"/>
    <property type="match status" value="1"/>
</dbReference>
<protein>
    <recommendedName>
        <fullName evidence="4">Probable chorismate pyruvate-lyase</fullName>
        <shortName evidence="4">CL</shortName>
        <shortName evidence="4">CPL</shortName>
        <ecNumber evidence="4">4.1.3.40</ecNumber>
    </recommendedName>
</protein>
<accession>A0A1Q8SNG6</accession>
<evidence type="ECO:0000256" key="3">
    <source>
        <dbReference type="ARBA" id="ARBA00023239"/>
    </source>
</evidence>
<dbReference type="RefSeq" id="WP_075571308.1">
    <property type="nucleotide sequence ID" value="NZ_MSDO01000026.1"/>
</dbReference>
<name>A0A1Q8SNG6_9GAMM</name>
<dbReference type="Proteomes" id="UP000186878">
    <property type="component" value="Unassembled WGS sequence"/>
</dbReference>
<dbReference type="InterPro" id="IPR028978">
    <property type="entry name" value="Chorismate_lyase_/UTRA_dom_sf"/>
</dbReference>
<dbReference type="Gene3D" id="3.40.1410.10">
    <property type="entry name" value="Chorismate lyase-like"/>
    <property type="match status" value="1"/>
</dbReference>
<evidence type="ECO:0000256" key="1">
    <source>
        <dbReference type="ARBA" id="ARBA00022490"/>
    </source>
</evidence>
<evidence type="ECO:0000256" key="5">
    <source>
        <dbReference type="SAM" id="MobiDB-lite"/>
    </source>
</evidence>
<keyword evidence="2 4" id="KW-0831">Ubiquinone biosynthesis</keyword>
<dbReference type="GO" id="GO:0008813">
    <property type="term" value="F:chorismate lyase activity"/>
    <property type="evidence" value="ECO:0007669"/>
    <property type="project" value="UniProtKB-UniRule"/>
</dbReference>
<organism evidence="6 7">
    <name type="scientific">Salinicola socius</name>
    <dbReference type="NCBI Taxonomy" id="404433"/>
    <lineage>
        <taxon>Bacteria</taxon>
        <taxon>Pseudomonadati</taxon>
        <taxon>Pseudomonadota</taxon>
        <taxon>Gammaproteobacteria</taxon>
        <taxon>Oceanospirillales</taxon>
        <taxon>Halomonadaceae</taxon>
        <taxon>Salinicola</taxon>
    </lineage>
</organism>
<dbReference type="InterPro" id="IPR007440">
    <property type="entry name" value="Chorismate--pyruvate_lyase"/>
</dbReference>
<dbReference type="SUPFAM" id="SSF64288">
    <property type="entry name" value="Chorismate lyase-like"/>
    <property type="match status" value="1"/>
</dbReference>
<proteinExistence type="inferred from homology"/>
<dbReference type="PANTHER" id="PTHR38683">
    <property type="entry name" value="CHORISMATE PYRUVATE-LYASE"/>
    <property type="match status" value="1"/>
</dbReference>
<evidence type="ECO:0000256" key="4">
    <source>
        <dbReference type="HAMAP-Rule" id="MF_01632"/>
    </source>
</evidence>
<feature type="compositionally biased region" description="Basic and acidic residues" evidence="5">
    <location>
        <begin position="219"/>
        <end position="233"/>
    </location>
</feature>
<dbReference type="AlphaFoldDB" id="A0A1Q8SNG6"/>
<keyword evidence="3 4" id="KW-0456">Lyase</keyword>
<dbReference type="HAMAP" id="MF_01632">
    <property type="entry name" value="UbiC"/>
    <property type="match status" value="1"/>
</dbReference>
<feature type="binding site" evidence="4">
    <location>
        <position position="201"/>
    </location>
    <ligand>
        <name>substrate</name>
    </ligand>
</feature>
<reference evidence="6 7" key="1">
    <citation type="submission" date="2016-12" db="EMBL/GenBank/DDBJ databases">
        <title>Draft genome sequences of strains Salinicola socius SMB35, Salinicola sp. MH3R3-1 and Chromohalobacter sp. SMB17 from the Verkhnekamsk potash mining region of Russia.</title>
        <authorList>
            <person name="Mavrodi D.V."/>
            <person name="Olsson B.E."/>
            <person name="Korsakova E.S."/>
            <person name="Pyankova A."/>
            <person name="Mavrodi O.V."/>
            <person name="Plotnikova E.G."/>
        </authorList>
    </citation>
    <scope>NUCLEOTIDE SEQUENCE [LARGE SCALE GENOMIC DNA]</scope>
    <source>
        <strain evidence="6 7">SMB35</strain>
    </source>
</reference>
<comment type="caution">
    <text evidence="6">The sequence shown here is derived from an EMBL/GenBank/DDBJ whole genome shotgun (WGS) entry which is preliminary data.</text>
</comment>
<evidence type="ECO:0000313" key="7">
    <source>
        <dbReference type="Proteomes" id="UP000186878"/>
    </source>
</evidence>
<dbReference type="GO" id="GO:0006744">
    <property type="term" value="P:ubiquinone biosynthetic process"/>
    <property type="evidence" value="ECO:0007669"/>
    <property type="project" value="UniProtKB-UniRule"/>
</dbReference>
<evidence type="ECO:0000313" key="6">
    <source>
        <dbReference type="EMBL" id="OLO02967.1"/>
    </source>
</evidence>
<keyword evidence="4" id="KW-0670">Pyruvate</keyword>
<keyword evidence="7" id="KW-1185">Reference proteome</keyword>
<evidence type="ECO:0000256" key="2">
    <source>
        <dbReference type="ARBA" id="ARBA00022688"/>
    </source>
</evidence>
<dbReference type="UniPathway" id="UPA00232"/>
<dbReference type="GO" id="GO:0042866">
    <property type="term" value="P:pyruvate biosynthetic process"/>
    <property type="evidence" value="ECO:0007669"/>
    <property type="project" value="UniProtKB-UniRule"/>
</dbReference>
<comment type="caution">
    <text evidence="4">Lacks conserved residue(s) required for the propagation of feature annotation.</text>
</comment>
<comment type="pathway">
    <text evidence="4">Cofactor biosynthesis; ubiquinone biosynthesis.</text>
</comment>